<dbReference type="Proteomes" id="UP001147695">
    <property type="component" value="Unassembled WGS sequence"/>
</dbReference>
<dbReference type="InterPro" id="IPR048670">
    <property type="entry name" value="IF5A-like_N"/>
</dbReference>
<comment type="similarity">
    <text evidence="1 4">Belongs to the eIF-5A family.</text>
</comment>
<dbReference type="Pfam" id="PF01287">
    <property type="entry name" value="eIF-5a"/>
    <property type="match status" value="1"/>
</dbReference>
<dbReference type="PANTHER" id="PTHR11673">
    <property type="entry name" value="TRANSLATION INITIATION FACTOR 5A FAMILY MEMBER"/>
    <property type="match status" value="1"/>
</dbReference>
<comment type="PTM">
    <text evidence="4">eIF-5A seems to be the only eukaryotic protein to have a hypusine residue which is a post-translational modification of a lysine by the addition of a butylamino group.</text>
</comment>
<dbReference type="InterPro" id="IPR008991">
    <property type="entry name" value="Translation_prot_SH3-like_sf"/>
</dbReference>
<dbReference type="InterPro" id="IPR020189">
    <property type="entry name" value="IF5A_C"/>
</dbReference>
<evidence type="ECO:0000256" key="2">
    <source>
        <dbReference type="ARBA" id="ARBA00022917"/>
    </source>
</evidence>
<dbReference type="NCBIfam" id="TIGR00037">
    <property type="entry name" value="eIF_5A"/>
    <property type="match status" value="1"/>
</dbReference>
<dbReference type="FunFam" id="2.40.50.140:FF:000034">
    <property type="entry name" value="Eukaryotic translation initiation factor 5A"/>
    <property type="match status" value="1"/>
</dbReference>
<dbReference type="PIRSF" id="PIRSF003025">
    <property type="entry name" value="eIF5A"/>
    <property type="match status" value="1"/>
</dbReference>
<evidence type="ECO:0000313" key="6">
    <source>
        <dbReference type="EMBL" id="KAJ5328684.1"/>
    </source>
</evidence>
<dbReference type="Pfam" id="PF21485">
    <property type="entry name" value="IF5A-like_N"/>
    <property type="match status" value="1"/>
</dbReference>
<evidence type="ECO:0000256" key="4">
    <source>
        <dbReference type="RuleBase" id="RU362005"/>
    </source>
</evidence>
<dbReference type="Gene3D" id="2.30.30.30">
    <property type="match status" value="1"/>
</dbReference>
<dbReference type="Gene3D" id="2.40.50.140">
    <property type="entry name" value="Nucleic acid-binding proteins"/>
    <property type="match status" value="1"/>
</dbReference>
<feature type="domain" description="Translation initiation factor 5A C-terminal" evidence="5">
    <location>
        <begin position="81"/>
        <end position="150"/>
    </location>
</feature>
<dbReference type="GO" id="GO:0045901">
    <property type="term" value="P:positive regulation of translational elongation"/>
    <property type="evidence" value="ECO:0007669"/>
    <property type="project" value="UniProtKB-UniRule"/>
</dbReference>
<sequence>MSDNDEFENLVAQTGEGQGATYSVLVSALRKNGHVVIDGRPCRLLQVSTTTEGRDLVGEDLFTDQEIEASLPSDAHVDVPTVSRKDYQLVNVEVDEGMLNLHDNEGTPRDDIPVPNGALGDQIKADFADGKDLAVTILSAMGESRPISVREATTGGF</sequence>
<reference evidence="6" key="1">
    <citation type="submission" date="2022-12" db="EMBL/GenBank/DDBJ databases">
        <authorList>
            <person name="Petersen C."/>
        </authorList>
    </citation>
    <scope>NUCLEOTIDE SEQUENCE</scope>
    <source>
        <strain evidence="6">IBT 35673</strain>
    </source>
</reference>
<dbReference type="SMART" id="SM01376">
    <property type="entry name" value="eIF-5a"/>
    <property type="match status" value="1"/>
</dbReference>
<dbReference type="GO" id="GO:0003723">
    <property type="term" value="F:RNA binding"/>
    <property type="evidence" value="ECO:0007669"/>
    <property type="project" value="InterPro"/>
</dbReference>
<name>A0A9W9UAV7_PENBR</name>
<dbReference type="InterPro" id="IPR014722">
    <property type="entry name" value="Rib_uL2_dom2"/>
</dbReference>
<dbReference type="InterPro" id="IPR012340">
    <property type="entry name" value="NA-bd_OB-fold"/>
</dbReference>
<dbReference type="GO" id="GO:0003746">
    <property type="term" value="F:translation elongation factor activity"/>
    <property type="evidence" value="ECO:0007669"/>
    <property type="project" value="UniProtKB-UniRule"/>
</dbReference>
<keyword evidence="3 4" id="KW-0385">Hypusine</keyword>
<dbReference type="GO" id="GO:0043022">
    <property type="term" value="F:ribosome binding"/>
    <property type="evidence" value="ECO:0007669"/>
    <property type="project" value="UniProtKB-UniRule"/>
</dbReference>
<dbReference type="CDD" id="cd04468">
    <property type="entry name" value="S1_eIF5A"/>
    <property type="match status" value="1"/>
</dbReference>
<dbReference type="SUPFAM" id="SSF50249">
    <property type="entry name" value="Nucleic acid-binding proteins"/>
    <property type="match status" value="1"/>
</dbReference>
<protein>
    <recommendedName>
        <fullName evidence="4">Eukaryotic translation initiation factor 5A</fullName>
        <shortName evidence="4">eIF-5A</shortName>
    </recommendedName>
</protein>
<keyword evidence="2 4" id="KW-0648">Protein biosynthesis</keyword>
<evidence type="ECO:0000259" key="5">
    <source>
        <dbReference type="SMART" id="SM01376"/>
    </source>
</evidence>
<comment type="caution">
    <text evidence="6">The sequence shown here is derived from an EMBL/GenBank/DDBJ whole genome shotgun (WGS) entry which is preliminary data.</text>
</comment>
<evidence type="ECO:0000313" key="7">
    <source>
        <dbReference type="Proteomes" id="UP001147695"/>
    </source>
</evidence>
<organism evidence="6 7">
    <name type="scientific">Penicillium brevicompactum</name>
    <dbReference type="NCBI Taxonomy" id="5074"/>
    <lineage>
        <taxon>Eukaryota</taxon>
        <taxon>Fungi</taxon>
        <taxon>Dikarya</taxon>
        <taxon>Ascomycota</taxon>
        <taxon>Pezizomycotina</taxon>
        <taxon>Eurotiomycetes</taxon>
        <taxon>Eurotiomycetidae</taxon>
        <taxon>Eurotiales</taxon>
        <taxon>Aspergillaceae</taxon>
        <taxon>Penicillium</taxon>
    </lineage>
</organism>
<comment type="function">
    <text evidence="4">Translation factor that promotes translation elongation and termination, particularly upon ribosome stalling at specific amino acid sequence contexts. Binds between the exit (E) and peptidyl (P) site of the ribosome and promotes rescue of stalled ribosome: specifically required for efficient translation of polyproline-containing peptides as well as other motifs that stall the ribosome. Acts as ribosome quality control (RQC) cofactor by joining the RQC complex to facilitate peptidyl transfer during CAT tailing step.</text>
</comment>
<dbReference type="AlphaFoldDB" id="A0A9W9UAV7"/>
<dbReference type="GO" id="GO:0045905">
    <property type="term" value="P:positive regulation of translational termination"/>
    <property type="evidence" value="ECO:0007669"/>
    <property type="project" value="UniProtKB-UniRule"/>
</dbReference>
<evidence type="ECO:0000256" key="1">
    <source>
        <dbReference type="ARBA" id="ARBA00006016"/>
    </source>
</evidence>
<gene>
    <name evidence="6" type="ORF">N7452_009074</name>
</gene>
<proteinExistence type="inferred from homology"/>
<dbReference type="SUPFAM" id="SSF50104">
    <property type="entry name" value="Translation proteins SH3-like domain"/>
    <property type="match status" value="1"/>
</dbReference>
<dbReference type="InterPro" id="IPR001884">
    <property type="entry name" value="IF5A-like"/>
</dbReference>
<evidence type="ECO:0000256" key="3">
    <source>
        <dbReference type="ARBA" id="ARBA00023071"/>
    </source>
</evidence>
<accession>A0A9W9UAV7</accession>
<reference evidence="6" key="2">
    <citation type="journal article" date="2023" name="IMA Fungus">
        <title>Comparative genomic study of the Penicillium genus elucidates a diverse pangenome and 15 lateral gene transfer events.</title>
        <authorList>
            <person name="Petersen C."/>
            <person name="Sorensen T."/>
            <person name="Nielsen M.R."/>
            <person name="Sondergaard T.E."/>
            <person name="Sorensen J.L."/>
            <person name="Fitzpatrick D.A."/>
            <person name="Frisvad J.C."/>
            <person name="Nielsen K.L."/>
        </authorList>
    </citation>
    <scope>NUCLEOTIDE SEQUENCE</scope>
    <source>
        <strain evidence="6">IBT 35673</strain>
    </source>
</reference>
<dbReference type="EMBL" id="JAPZBQ010000005">
    <property type="protein sequence ID" value="KAJ5328684.1"/>
    <property type="molecule type" value="Genomic_DNA"/>
</dbReference>